<accession>A0ABZ3FR07</accession>
<name>A0ABZ3FR07_9ACTN</name>
<gene>
    <name evidence="1" type="ORF">AADG42_07705</name>
</gene>
<evidence type="ECO:0000313" key="1">
    <source>
        <dbReference type="EMBL" id="XAN07180.1"/>
    </source>
</evidence>
<dbReference type="Proteomes" id="UP001442841">
    <property type="component" value="Chromosome"/>
</dbReference>
<dbReference type="SUPFAM" id="SSF102405">
    <property type="entry name" value="MCP/YpsA-like"/>
    <property type="match status" value="1"/>
</dbReference>
<keyword evidence="2" id="KW-1185">Reference proteome</keyword>
<proteinExistence type="predicted"/>
<organism evidence="1 2">
    <name type="scientific">Ammonicoccus fulvus</name>
    <dbReference type="NCBI Taxonomy" id="3138240"/>
    <lineage>
        <taxon>Bacteria</taxon>
        <taxon>Bacillati</taxon>
        <taxon>Actinomycetota</taxon>
        <taxon>Actinomycetes</taxon>
        <taxon>Propionibacteriales</taxon>
        <taxon>Propionibacteriaceae</taxon>
        <taxon>Ammonicoccus</taxon>
    </lineage>
</organism>
<dbReference type="PANTHER" id="PTHR43393">
    <property type="entry name" value="CYTOKININ RIBOSIDE 5'-MONOPHOSPHATE PHOSPHORIBOHYDROLASE"/>
    <property type="match status" value="1"/>
</dbReference>
<dbReference type="EMBL" id="CP154795">
    <property type="protein sequence ID" value="XAN07180.1"/>
    <property type="molecule type" value="Genomic_DNA"/>
</dbReference>
<dbReference type="InterPro" id="IPR052341">
    <property type="entry name" value="LOG_family_nucleotidases"/>
</dbReference>
<evidence type="ECO:0000313" key="2">
    <source>
        <dbReference type="Proteomes" id="UP001442841"/>
    </source>
</evidence>
<protein>
    <submittedName>
        <fullName evidence="1">Rossmann fold nucleotide-binding protein</fullName>
    </submittedName>
</protein>
<dbReference type="InterPro" id="IPR041164">
    <property type="entry name" value="LDcluster4"/>
</dbReference>
<dbReference type="Gene3D" id="3.40.50.450">
    <property type="match status" value="1"/>
</dbReference>
<dbReference type="RefSeq" id="WP_425308630.1">
    <property type="nucleotide sequence ID" value="NZ_CP154795.1"/>
</dbReference>
<dbReference type="PANTHER" id="PTHR43393:SF3">
    <property type="entry name" value="LYSINE DECARBOXYLASE-LIKE PROTEIN"/>
    <property type="match status" value="1"/>
</dbReference>
<sequence length="365" mass="39766">MSRTLREIESLDQFDAAIAETDHLAGWLVQSVDLRARSGVLARVNPAGAFFLGCTLTDRAQLSLIRRGAHVFPRLDNVPFNAYRATLYSGADLYDARHYADTLDARVYRWMQDRLPHPGLPDTLAMTLHDHAITDALDEVHLDHHRVVGIMGGHKLRRDEPGFAAAAELAAGLAEQGAVILTGGGPGAMEAANLGARFAGCRDQLHDAVARLAPVPSFTPDIDAWVSSALAVLADCPRAIDVVSIGIPTWHYGHEPPNAFASHIAKYFRNALREDEILNRCRAGIVCLPGAAGTIQEIFQATTANYYALDTQPVVPMVLVGRAYWTETFPAWQLLSALGAGRRMGDVIHLVDDITEVPALLHHRN</sequence>
<reference evidence="1 2" key="1">
    <citation type="submission" date="2024-04" db="EMBL/GenBank/DDBJ databases">
        <title>Isolation of an actinomycete strain from pig manure.</title>
        <authorList>
            <person name="Gong T."/>
            <person name="Yu Z."/>
            <person name="An M."/>
            <person name="Wei C."/>
            <person name="Yang W."/>
            <person name="Liu L."/>
        </authorList>
    </citation>
    <scope>NUCLEOTIDE SEQUENCE [LARGE SCALE GENOMIC DNA]</scope>
    <source>
        <strain evidence="1 2">ZF39</strain>
    </source>
</reference>
<dbReference type="Pfam" id="PF18306">
    <property type="entry name" value="LDcluster4"/>
    <property type="match status" value="1"/>
</dbReference>